<evidence type="ECO:0000256" key="4">
    <source>
        <dbReference type="ARBA" id="ARBA00022692"/>
    </source>
</evidence>
<accession>J9GK04</accession>
<evidence type="ECO:0000256" key="5">
    <source>
        <dbReference type="ARBA" id="ARBA00022989"/>
    </source>
</evidence>
<comment type="subcellular location">
    <subcellularLocation>
        <location evidence="1">Cell membrane</location>
        <topology evidence="1">Multi-pass membrane protein</topology>
    </subcellularLocation>
</comment>
<comment type="caution">
    <text evidence="8">The sequence shown here is derived from an EMBL/GenBank/DDBJ whole genome shotgun (WGS) entry which is preliminary data.</text>
</comment>
<dbReference type="AlphaFoldDB" id="J9GK04"/>
<dbReference type="EMBL" id="AMCI01002553">
    <property type="protein sequence ID" value="EJX02408.1"/>
    <property type="molecule type" value="Genomic_DNA"/>
</dbReference>
<keyword evidence="4 7" id="KW-0812">Transmembrane</keyword>
<proteinExistence type="inferred from homology"/>
<keyword evidence="3" id="KW-1003">Cell membrane</keyword>
<evidence type="ECO:0000256" key="6">
    <source>
        <dbReference type="ARBA" id="ARBA00023136"/>
    </source>
</evidence>
<evidence type="ECO:0000256" key="1">
    <source>
        <dbReference type="ARBA" id="ARBA00004651"/>
    </source>
</evidence>
<dbReference type="InterPro" id="IPR029020">
    <property type="entry name" value="Ammonium/urea_transptr"/>
</dbReference>
<dbReference type="Pfam" id="PF03253">
    <property type="entry name" value="UT"/>
    <property type="match status" value="1"/>
</dbReference>
<feature type="transmembrane region" description="Helical" evidence="7">
    <location>
        <begin position="121"/>
        <end position="140"/>
    </location>
</feature>
<organism evidence="8">
    <name type="scientific">gut metagenome</name>
    <dbReference type="NCBI Taxonomy" id="749906"/>
    <lineage>
        <taxon>unclassified sequences</taxon>
        <taxon>metagenomes</taxon>
        <taxon>organismal metagenomes</taxon>
    </lineage>
</organism>
<dbReference type="GO" id="GO:0005886">
    <property type="term" value="C:plasma membrane"/>
    <property type="evidence" value="ECO:0007669"/>
    <property type="project" value="UniProtKB-SubCell"/>
</dbReference>
<sequence>MGMTLGQWIGRGVGQVMFQNNAVAGWLMLLGIALNAWQLALAALMGNVTGSLSAWIVGLDRDAIRQGLYGFNGTLVGLAVGVLFLPSWMSLLLLFVGSALSVALVRLFSRWGKLPGYTAPFILATWLLYGIVVLCCPQHLQTATTVAGSESYGFVDAVLCGIGQVMFQTHPWTGLVFFLALWLSSWRAAVFALIGSLLPLPVVMALGVEASAVNLGLLGYNAVLCAMALDDGCSSCWKGVVAAVFLSVLLQGVGMYAGWLTLTAPFVLATWTVLLVKRWKAE</sequence>
<comment type="similarity">
    <text evidence="2">Belongs to the urea transporter family.</text>
</comment>
<feature type="transmembrane region" description="Helical" evidence="7">
    <location>
        <begin position="23"/>
        <end position="46"/>
    </location>
</feature>
<keyword evidence="5 7" id="KW-1133">Transmembrane helix</keyword>
<evidence type="ECO:0000256" key="3">
    <source>
        <dbReference type="ARBA" id="ARBA00022475"/>
    </source>
</evidence>
<dbReference type="Gene3D" id="1.10.3430.10">
    <property type="entry name" value="Ammonium transporter AmtB like domains"/>
    <property type="match status" value="1"/>
</dbReference>
<name>J9GK04_9ZZZZ</name>
<evidence type="ECO:0000256" key="2">
    <source>
        <dbReference type="ARBA" id="ARBA00005914"/>
    </source>
</evidence>
<feature type="transmembrane region" description="Helical" evidence="7">
    <location>
        <begin position="259"/>
        <end position="276"/>
    </location>
</feature>
<dbReference type="PANTHER" id="PTHR10464">
    <property type="entry name" value="UREA TRANSPORTER"/>
    <property type="match status" value="1"/>
</dbReference>
<dbReference type="PANTHER" id="PTHR10464:SF4">
    <property type="entry name" value="UREA TRANSPORTER"/>
    <property type="match status" value="1"/>
</dbReference>
<keyword evidence="6 7" id="KW-0472">Membrane</keyword>
<dbReference type="GO" id="GO:0015204">
    <property type="term" value="F:urea transmembrane transporter activity"/>
    <property type="evidence" value="ECO:0007669"/>
    <property type="project" value="InterPro"/>
</dbReference>
<protein>
    <submittedName>
        <fullName evidence="8">Urea transporter</fullName>
    </submittedName>
</protein>
<evidence type="ECO:0000256" key="7">
    <source>
        <dbReference type="SAM" id="Phobius"/>
    </source>
</evidence>
<evidence type="ECO:0000313" key="8">
    <source>
        <dbReference type="EMBL" id="EJX02408.1"/>
    </source>
</evidence>
<gene>
    <name evidence="8" type="ORF">EVA_09487</name>
</gene>
<reference evidence="8" key="1">
    <citation type="journal article" date="2012" name="PLoS ONE">
        <title>Gene sets for utilization of primary and secondary nutrition supplies in the distal gut of endangered iberian lynx.</title>
        <authorList>
            <person name="Alcaide M."/>
            <person name="Messina E."/>
            <person name="Richter M."/>
            <person name="Bargiela R."/>
            <person name="Peplies J."/>
            <person name="Huws S.A."/>
            <person name="Newbold C.J."/>
            <person name="Golyshin P.N."/>
            <person name="Simon M.A."/>
            <person name="Lopez G."/>
            <person name="Yakimov M.M."/>
            <person name="Ferrer M."/>
        </authorList>
    </citation>
    <scope>NUCLEOTIDE SEQUENCE</scope>
</reference>
<dbReference type="PIRSF" id="PIRSF016502">
    <property type="entry name" value="Urea_transporter"/>
    <property type="match status" value="1"/>
</dbReference>
<dbReference type="InterPro" id="IPR004937">
    <property type="entry name" value="Urea_transporter"/>
</dbReference>